<dbReference type="InterPro" id="IPR036291">
    <property type="entry name" value="NAD(P)-bd_dom_sf"/>
</dbReference>
<dbReference type="PRINTS" id="PR00081">
    <property type="entry name" value="GDHRDH"/>
</dbReference>
<evidence type="ECO:0008006" key="6">
    <source>
        <dbReference type="Google" id="ProtNLM"/>
    </source>
</evidence>
<evidence type="ECO:0000256" key="3">
    <source>
        <dbReference type="ARBA" id="ARBA00023002"/>
    </source>
</evidence>
<dbReference type="Gene3D" id="3.40.50.720">
    <property type="entry name" value="NAD(P)-binding Rossmann-like Domain"/>
    <property type="match status" value="1"/>
</dbReference>
<evidence type="ECO:0000256" key="2">
    <source>
        <dbReference type="ARBA" id="ARBA00022857"/>
    </source>
</evidence>
<dbReference type="RefSeq" id="XP_030995457.1">
    <property type="nucleotide sequence ID" value="XM_031140527.1"/>
</dbReference>
<evidence type="ECO:0000313" key="4">
    <source>
        <dbReference type="EMBL" id="TPX13746.1"/>
    </source>
</evidence>
<dbReference type="PANTHER" id="PTHR48107">
    <property type="entry name" value="NADPH-DEPENDENT ALDEHYDE REDUCTASE-LIKE PROTEIN, CHLOROPLASTIC-RELATED"/>
    <property type="match status" value="1"/>
</dbReference>
<dbReference type="AlphaFoldDB" id="A0A507B3V6"/>
<comment type="caution">
    <text evidence="4">The sequence shown here is derived from an EMBL/GenBank/DDBJ whole genome shotgun (WGS) entry which is preliminary data.</text>
</comment>
<dbReference type="EMBL" id="SKBQ01000032">
    <property type="protein sequence ID" value="TPX13746.1"/>
    <property type="molecule type" value="Genomic_DNA"/>
</dbReference>
<keyword evidence="3" id="KW-0560">Oxidoreductase</keyword>
<dbReference type="FunFam" id="3.40.50.720:FF:000084">
    <property type="entry name" value="Short-chain dehydrogenase reductase"/>
    <property type="match status" value="1"/>
</dbReference>
<dbReference type="InParanoid" id="A0A507B3V6"/>
<keyword evidence="2" id="KW-0521">NADP</keyword>
<gene>
    <name evidence="4" type="ORF">E0L32_005949</name>
</gene>
<dbReference type="GeneID" id="41973396"/>
<dbReference type="Proteomes" id="UP000319257">
    <property type="component" value="Unassembled WGS sequence"/>
</dbReference>
<dbReference type="InterPro" id="IPR002347">
    <property type="entry name" value="SDR_fam"/>
</dbReference>
<reference evidence="4 5" key="1">
    <citation type="submission" date="2019-06" db="EMBL/GenBank/DDBJ databases">
        <title>Draft genome sequence of the filamentous fungus Phialemoniopsis curvata isolated from diesel fuel.</title>
        <authorList>
            <person name="Varaljay V.A."/>
            <person name="Lyon W.J."/>
            <person name="Crouch A.L."/>
            <person name="Drake C.E."/>
            <person name="Hollomon J.M."/>
            <person name="Nadeau L.J."/>
            <person name="Nunn H.S."/>
            <person name="Stevenson B.S."/>
            <person name="Bojanowski C.L."/>
            <person name="Crookes-Goodson W.J."/>
        </authorList>
    </citation>
    <scope>NUCLEOTIDE SEQUENCE [LARGE SCALE GENOMIC DNA]</scope>
    <source>
        <strain evidence="4 5">D216</strain>
    </source>
</reference>
<dbReference type="STRING" id="1093900.A0A507B3V6"/>
<dbReference type="OrthoDB" id="47007at2759"/>
<organism evidence="4 5">
    <name type="scientific">Thyridium curvatum</name>
    <dbReference type="NCBI Taxonomy" id="1093900"/>
    <lineage>
        <taxon>Eukaryota</taxon>
        <taxon>Fungi</taxon>
        <taxon>Dikarya</taxon>
        <taxon>Ascomycota</taxon>
        <taxon>Pezizomycotina</taxon>
        <taxon>Sordariomycetes</taxon>
        <taxon>Sordariomycetidae</taxon>
        <taxon>Thyridiales</taxon>
        <taxon>Thyridiaceae</taxon>
        <taxon>Thyridium</taxon>
    </lineage>
</organism>
<evidence type="ECO:0000256" key="1">
    <source>
        <dbReference type="ARBA" id="ARBA00006484"/>
    </source>
</evidence>
<comment type="similarity">
    <text evidence="1">Belongs to the short-chain dehydrogenases/reductases (SDR) family.</text>
</comment>
<dbReference type="PANTHER" id="PTHR48107:SF7">
    <property type="entry name" value="RE15974P"/>
    <property type="match status" value="1"/>
</dbReference>
<sequence>MSLSGKVALITGGAKNLGAEIALELAPLGANLALHYNSPSSKDEAAKLQKKLAEKFPQCKVRFYQADLTTAAAVDGLFASVLKDFGQVDIVVNTVGKVLKKPIAEISEAEYDSMFAINSKCAFFILQAGAKHVKDGGKIITIVTSLLAAFTGFYTSYAGSKAPVEHFTRGAAKELQGRGISVNAVGPGPMDTPFFYPQESPEAVEFHKSMAMGNRLTEVADIAPIVKFLCTEGRWITGQTIFANGGYTTR</sequence>
<protein>
    <recommendedName>
        <fullName evidence="6">Short chain dehydrogenase</fullName>
    </recommendedName>
</protein>
<dbReference type="Pfam" id="PF13561">
    <property type="entry name" value="adh_short_C2"/>
    <property type="match status" value="1"/>
</dbReference>
<proteinExistence type="inferred from homology"/>
<dbReference type="PRINTS" id="PR00080">
    <property type="entry name" value="SDRFAMILY"/>
</dbReference>
<dbReference type="SUPFAM" id="SSF51735">
    <property type="entry name" value="NAD(P)-binding Rossmann-fold domains"/>
    <property type="match status" value="1"/>
</dbReference>
<evidence type="ECO:0000313" key="5">
    <source>
        <dbReference type="Proteomes" id="UP000319257"/>
    </source>
</evidence>
<dbReference type="CDD" id="cd05362">
    <property type="entry name" value="THN_reductase-like_SDR_c"/>
    <property type="match status" value="1"/>
</dbReference>
<name>A0A507B3V6_9PEZI</name>
<keyword evidence="5" id="KW-1185">Reference proteome</keyword>
<accession>A0A507B3V6</accession>
<dbReference type="GO" id="GO:0016614">
    <property type="term" value="F:oxidoreductase activity, acting on CH-OH group of donors"/>
    <property type="evidence" value="ECO:0007669"/>
    <property type="project" value="UniProtKB-ARBA"/>
</dbReference>
<dbReference type="NCBIfam" id="NF009385">
    <property type="entry name" value="PRK12744.1"/>
    <property type="match status" value="1"/>
</dbReference>